<dbReference type="SMART" id="SM01043">
    <property type="entry name" value="BTAD"/>
    <property type="match status" value="1"/>
</dbReference>
<dbReference type="InterPro" id="IPR005158">
    <property type="entry name" value="BTAD"/>
</dbReference>
<feature type="compositionally biased region" description="Polar residues" evidence="2">
    <location>
        <begin position="1"/>
        <end position="11"/>
    </location>
</feature>
<dbReference type="InterPro" id="IPR011990">
    <property type="entry name" value="TPR-like_helical_dom_sf"/>
</dbReference>
<dbReference type="Proteomes" id="UP000004184">
    <property type="component" value="Unassembled WGS sequence"/>
</dbReference>
<gene>
    <name evidence="4" type="ORF">SSQG_00902</name>
</gene>
<dbReference type="AlphaFoldDB" id="D9XDK5"/>
<feature type="region of interest" description="Disordered" evidence="2">
    <location>
        <begin position="1"/>
        <end position="22"/>
    </location>
</feature>
<dbReference type="HOGENOM" id="CLU_004665_3_0_11"/>
<dbReference type="SUPFAM" id="SSF48452">
    <property type="entry name" value="TPR-like"/>
    <property type="match status" value="1"/>
</dbReference>
<evidence type="ECO:0000313" key="4">
    <source>
        <dbReference type="EMBL" id="EFL30384.1"/>
    </source>
</evidence>
<dbReference type="STRING" id="591159.SSQG_00902"/>
<evidence type="ECO:0000259" key="3">
    <source>
        <dbReference type="SMART" id="SM01043"/>
    </source>
</evidence>
<dbReference type="eggNOG" id="COG3629">
    <property type="taxonomic scope" value="Bacteria"/>
</dbReference>
<dbReference type="Gene3D" id="1.25.40.10">
    <property type="entry name" value="Tetratricopeptide repeat domain"/>
    <property type="match status" value="1"/>
</dbReference>
<dbReference type="EMBL" id="GG657757">
    <property type="protein sequence ID" value="EFL30384.1"/>
    <property type="molecule type" value="Genomic_DNA"/>
</dbReference>
<name>D9XDK5_STRVT</name>
<keyword evidence="5" id="KW-1185">Reference proteome</keyword>
<evidence type="ECO:0000256" key="1">
    <source>
        <dbReference type="ARBA" id="ARBA00023012"/>
    </source>
</evidence>
<reference evidence="5" key="1">
    <citation type="submission" date="2009-02" db="EMBL/GenBank/DDBJ databases">
        <title>Annotation of Streptomyces viridochromogenes strain DSM 40736.</title>
        <authorList>
            <consortium name="The Broad Institute Genome Sequencing Platform"/>
            <consortium name="Broad Institute Microbial Sequencing Center"/>
            <person name="Fischbach M."/>
            <person name="Godfrey P."/>
            <person name="Ward D."/>
            <person name="Young S."/>
            <person name="Zeng Q."/>
            <person name="Koehrsen M."/>
            <person name="Alvarado L."/>
            <person name="Berlin A.M."/>
            <person name="Bochicchio J."/>
            <person name="Borenstein D."/>
            <person name="Chapman S.B."/>
            <person name="Chen Z."/>
            <person name="Engels R."/>
            <person name="Freedman E."/>
            <person name="Gellesch M."/>
            <person name="Goldberg J."/>
            <person name="Griggs A."/>
            <person name="Gujja S."/>
            <person name="Heilman E.R."/>
            <person name="Heiman D.I."/>
            <person name="Hepburn T.A."/>
            <person name="Howarth C."/>
            <person name="Jen D."/>
            <person name="Larson L."/>
            <person name="Lewis B."/>
            <person name="Mehta T."/>
            <person name="Park D."/>
            <person name="Pearson M."/>
            <person name="Richards J."/>
            <person name="Roberts A."/>
            <person name="Saif S."/>
            <person name="Shea T.D."/>
            <person name="Shenoy N."/>
            <person name="Sisk P."/>
            <person name="Stolte C."/>
            <person name="Sykes S.N."/>
            <person name="Thomson T."/>
            <person name="Walk T."/>
            <person name="White J."/>
            <person name="Yandava C."/>
            <person name="Straight P."/>
            <person name="Clardy J."/>
            <person name="Hung D."/>
            <person name="Kolter R."/>
            <person name="Mekalanos J."/>
            <person name="Walker S."/>
            <person name="Walsh C.T."/>
            <person name="Wieland-Brown L.C."/>
            <person name="Haas B."/>
            <person name="Nusbaum C."/>
            <person name="Birren B."/>
        </authorList>
    </citation>
    <scope>NUCLEOTIDE SEQUENCE [LARGE SCALE GENOMIC DNA]</scope>
    <source>
        <strain evidence="5">DSM 40736 / JCM 4977 / BCRC 1201 / Tue 494</strain>
    </source>
</reference>
<sequence length="253" mass="28186">MPRQPTISSGAAMNPSPPPPQHTSLQLLGQFRLELHGEPVPLCGDAQRLLAFVGLRRRVRRSVVAQTLWPDATGTHARGSLRTALWRLSGDGHEREFVHCTKESLALAQGVGVDAGTLARTALDIVRGRGSLSADPLLTGLLDRGDLLPDWDDDWVVLEREWLRRLRLQALDTLSERLARHNMPALALEAAWASIRVEPLREDPHRAVVSAHLAEGNLIEALRHYEAFRHLVRTELGAEPSVWFTRTIPPELR</sequence>
<keyword evidence="1" id="KW-0902">Two-component regulatory system</keyword>
<organism evidence="4 5">
    <name type="scientific">Streptomyces viridochromogenes (strain DSM 40736 / JCM 4977 / BCRC 1201 / Tue 494)</name>
    <dbReference type="NCBI Taxonomy" id="591159"/>
    <lineage>
        <taxon>Bacteria</taxon>
        <taxon>Bacillati</taxon>
        <taxon>Actinomycetota</taxon>
        <taxon>Actinomycetes</taxon>
        <taxon>Kitasatosporales</taxon>
        <taxon>Streptomycetaceae</taxon>
        <taxon>Streptomyces</taxon>
    </lineage>
</organism>
<dbReference type="GO" id="GO:0000160">
    <property type="term" value="P:phosphorelay signal transduction system"/>
    <property type="evidence" value="ECO:0007669"/>
    <property type="project" value="UniProtKB-KW"/>
</dbReference>
<evidence type="ECO:0000256" key="2">
    <source>
        <dbReference type="SAM" id="MobiDB-lite"/>
    </source>
</evidence>
<feature type="domain" description="Bacterial transcriptional activator" evidence="3">
    <location>
        <begin position="113"/>
        <end position="243"/>
    </location>
</feature>
<evidence type="ECO:0000313" key="5">
    <source>
        <dbReference type="Proteomes" id="UP000004184"/>
    </source>
</evidence>
<dbReference type="PANTHER" id="PTHR35807">
    <property type="entry name" value="TRANSCRIPTIONAL REGULATOR REDD-RELATED"/>
    <property type="match status" value="1"/>
</dbReference>
<protein>
    <submittedName>
        <fullName evidence="4">Transcriptional regulator</fullName>
    </submittedName>
</protein>
<accession>D9XDK5</accession>
<proteinExistence type="predicted"/>
<dbReference type="InterPro" id="IPR051677">
    <property type="entry name" value="AfsR-DnrI-RedD_regulator"/>
</dbReference>
<dbReference type="Pfam" id="PF03704">
    <property type="entry name" value="BTAD"/>
    <property type="match status" value="1"/>
</dbReference>
<dbReference type="InterPro" id="IPR036388">
    <property type="entry name" value="WH-like_DNA-bd_sf"/>
</dbReference>
<dbReference type="Gene3D" id="1.10.10.10">
    <property type="entry name" value="Winged helix-like DNA-binding domain superfamily/Winged helix DNA-binding domain"/>
    <property type="match status" value="1"/>
</dbReference>